<sequence>MNLNEKAFCDFVKVRKEADLHLLASDWKTGLNPVDLSKIVFDPRWVVCGHVKETEIERWSVGEFKVSKEAHWLSFKSKKQSHIVRNCVFKKLWKRSKCGCGDSTGCEHNRSSSISCHFCTGNDVQSTQRCKMDCFC</sequence>
<accession>A0AAV4AEG4</accession>
<comment type="caution">
    <text evidence="1">The sequence shown here is derived from an EMBL/GenBank/DDBJ whole genome shotgun (WGS) entry which is preliminary data.</text>
</comment>
<evidence type="ECO:0000313" key="1">
    <source>
        <dbReference type="EMBL" id="GFO06565.1"/>
    </source>
</evidence>
<protein>
    <submittedName>
        <fullName evidence="1">Uncharacterized protein</fullName>
    </submittedName>
</protein>
<gene>
    <name evidence="1" type="ORF">PoB_003307000</name>
</gene>
<dbReference type="EMBL" id="BLXT01003778">
    <property type="protein sequence ID" value="GFO06565.1"/>
    <property type="molecule type" value="Genomic_DNA"/>
</dbReference>
<evidence type="ECO:0000313" key="2">
    <source>
        <dbReference type="Proteomes" id="UP000735302"/>
    </source>
</evidence>
<organism evidence="1 2">
    <name type="scientific">Plakobranchus ocellatus</name>
    <dbReference type="NCBI Taxonomy" id="259542"/>
    <lineage>
        <taxon>Eukaryota</taxon>
        <taxon>Metazoa</taxon>
        <taxon>Spiralia</taxon>
        <taxon>Lophotrochozoa</taxon>
        <taxon>Mollusca</taxon>
        <taxon>Gastropoda</taxon>
        <taxon>Heterobranchia</taxon>
        <taxon>Euthyneura</taxon>
        <taxon>Panpulmonata</taxon>
        <taxon>Sacoglossa</taxon>
        <taxon>Placobranchoidea</taxon>
        <taxon>Plakobranchidae</taxon>
        <taxon>Plakobranchus</taxon>
    </lineage>
</organism>
<proteinExistence type="predicted"/>
<dbReference type="Proteomes" id="UP000735302">
    <property type="component" value="Unassembled WGS sequence"/>
</dbReference>
<dbReference type="AlphaFoldDB" id="A0AAV4AEG4"/>
<name>A0AAV4AEG4_9GAST</name>
<reference evidence="1 2" key="1">
    <citation type="journal article" date="2021" name="Elife">
        <title>Chloroplast acquisition without the gene transfer in kleptoplastic sea slugs, Plakobranchus ocellatus.</title>
        <authorList>
            <person name="Maeda T."/>
            <person name="Takahashi S."/>
            <person name="Yoshida T."/>
            <person name="Shimamura S."/>
            <person name="Takaki Y."/>
            <person name="Nagai Y."/>
            <person name="Toyoda A."/>
            <person name="Suzuki Y."/>
            <person name="Arimoto A."/>
            <person name="Ishii H."/>
            <person name="Satoh N."/>
            <person name="Nishiyama T."/>
            <person name="Hasebe M."/>
            <person name="Maruyama T."/>
            <person name="Minagawa J."/>
            <person name="Obokata J."/>
            <person name="Shigenobu S."/>
        </authorList>
    </citation>
    <scope>NUCLEOTIDE SEQUENCE [LARGE SCALE GENOMIC DNA]</scope>
</reference>
<keyword evidence="2" id="KW-1185">Reference proteome</keyword>